<sequence length="60" mass="6997">MEFQFATQYLRTLCVHKSTSKVEKGSIVDVDLQQRKKKLFSNAVIYLYLLDPEEDLSELS</sequence>
<name>A0A1J1HY19_9DIPT</name>
<dbReference type="AlphaFoldDB" id="A0A1J1HY19"/>
<evidence type="ECO:0000313" key="1">
    <source>
        <dbReference type="EMBL" id="CRK91430.1"/>
    </source>
</evidence>
<keyword evidence="2" id="KW-1185">Reference proteome</keyword>
<organism evidence="1 2">
    <name type="scientific">Clunio marinus</name>
    <dbReference type="NCBI Taxonomy" id="568069"/>
    <lineage>
        <taxon>Eukaryota</taxon>
        <taxon>Metazoa</taxon>
        <taxon>Ecdysozoa</taxon>
        <taxon>Arthropoda</taxon>
        <taxon>Hexapoda</taxon>
        <taxon>Insecta</taxon>
        <taxon>Pterygota</taxon>
        <taxon>Neoptera</taxon>
        <taxon>Endopterygota</taxon>
        <taxon>Diptera</taxon>
        <taxon>Nematocera</taxon>
        <taxon>Chironomoidea</taxon>
        <taxon>Chironomidae</taxon>
        <taxon>Clunio</taxon>
    </lineage>
</organism>
<dbReference type="EMBL" id="CVRI01000021">
    <property type="protein sequence ID" value="CRK91430.1"/>
    <property type="molecule type" value="Genomic_DNA"/>
</dbReference>
<reference evidence="1 2" key="1">
    <citation type="submission" date="2015-04" db="EMBL/GenBank/DDBJ databases">
        <authorList>
            <person name="Syromyatnikov M.Y."/>
            <person name="Popov V.N."/>
        </authorList>
    </citation>
    <scope>NUCLEOTIDE SEQUENCE [LARGE SCALE GENOMIC DNA]</scope>
</reference>
<gene>
    <name evidence="1" type="ORF">CLUMA_CG005102</name>
</gene>
<accession>A0A1J1HY19</accession>
<proteinExistence type="predicted"/>
<protein>
    <submittedName>
        <fullName evidence="1">CLUMA_CG005102, isoform A</fullName>
    </submittedName>
</protein>
<evidence type="ECO:0000313" key="2">
    <source>
        <dbReference type="Proteomes" id="UP000183832"/>
    </source>
</evidence>
<dbReference type="Proteomes" id="UP000183832">
    <property type="component" value="Unassembled WGS sequence"/>
</dbReference>